<comment type="caution">
    <text evidence="1">The sequence shown here is derived from an EMBL/GenBank/DDBJ whole genome shotgun (WGS) entry which is preliminary data.</text>
</comment>
<dbReference type="EMBL" id="MUXE01000015">
    <property type="protein sequence ID" value="PUE63698.1"/>
    <property type="molecule type" value="Genomic_DNA"/>
</dbReference>
<evidence type="ECO:0000313" key="1">
    <source>
        <dbReference type="EMBL" id="PUE63698.1"/>
    </source>
</evidence>
<dbReference type="AlphaFoldDB" id="A0A363CX86"/>
<dbReference type="Proteomes" id="UP000251135">
    <property type="component" value="Unassembled WGS sequence"/>
</dbReference>
<reference evidence="1 2" key="1">
    <citation type="submission" date="2017-02" db="EMBL/GenBank/DDBJ databases">
        <title>Arcobacter caeni sp. nov, a new Arcobacter species isolated from reclaimed water.</title>
        <authorList>
            <person name="Figueras M.J."/>
            <person name="Perez-Cataluna A."/>
            <person name="Salas-Masso N."/>
        </authorList>
    </citation>
    <scope>NUCLEOTIDE SEQUENCE [LARGE SCALE GENOMIC DNA]</scope>
    <source>
        <strain evidence="1 2">RW17-10</strain>
    </source>
</reference>
<accession>A0A363CX86</accession>
<evidence type="ECO:0000313" key="2">
    <source>
        <dbReference type="Proteomes" id="UP000251135"/>
    </source>
</evidence>
<keyword evidence="2" id="KW-1185">Reference proteome</keyword>
<organism evidence="1 2">
    <name type="scientific">Arcobacter caeni</name>
    <dbReference type="NCBI Taxonomy" id="1912877"/>
    <lineage>
        <taxon>Bacteria</taxon>
        <taxon>Pseudomonadati</taxon>
        <taxon>Campylobacterota</taxon>
        <taxon>Epsilonproteobacteria</taxon>
        <taxon>Campylobacterales</taxon>
        <taxon>Arcobacteraceae</taxon>
        <taxon>Arcobacter</taxon>
    </lineage>
</organism>
<evidence type="ECO:0008006" key="3">
    <source>
        <dbReference type="Google" id="ProtNLM"/>
    </source>
</evidence>
<name>A0A363CX86_9BACT</name>
<gene>
    <name evidence="1" type="ORF">B0174_09760</name>
</gene>
<dbReference type="RefSeq" id="WP_119187495.1">
    <property type="nucleotide sequence ID" value="NZ_MUXE01000015.1"/>
</dbReference>
<dbReference type="Pfam" id="PF11185">
    <property type="entry name" value="DUF2971"/>
    <property type="match status" value="1"/>
</dbReference>
<protein>
    <recommendedName>
        <fullName evidence="3">DUF2971 domain-containing protein</fullName>
    </recommendedName>
</protein>
<dbReference type="InterPro" id="IPR021352">
    <property type="entry name" value="DUF2971"/>
</dbReference>
<sequence>MNLKDFNTDKYVAHYTKFDRVIKDILPFNEIRFSSVSIVNDPYEKDTTWIENDGIYSKEDIIESHKILNELKTNFFNHIKLFCLASYDEASINCFDLSSDIYGKPRMWANYGDNHKGLCLIFDKEELSKEINKICDKYEKLYEDKIKFALYCYT</sequence>
<dbReference type="OrthoDB" id="190848at2"/>
<proteinExistence type="predicted"/>